<dbReference type="SUPFAM" id="SSF51735">
    <property type="entry name" value="NAD(P)-binding Rossmann-fold domains"/>
    <property type="match status" value="1"/>
</dbReference>
<comment type="caution">
    <text evidence="2">The sequence shown here is derived from an EMBL/GenBank/DDBJ whole genome shotgun (WGS) entry which is preliminary data.</text>
</comment>
<dbReference type="PRINTS" id="PR00081">
    <property type="entry name" value="GDHRDH"/>
</dbReference>
<evidence type="ECO:0000313" key="2">
    <source>
        <dbReference type="EMBL" id="TVM36418.1"/>
    </source>
</evidence>
<dbReference type="RefSeq" id="WP_144233455.1">
    <property type="nucleotide sequence ID" value="NZ_QMIF01000001.1"/>
</dbReference>
<dbReference type="AlphaFoldDB" id="A0A6P1ZPH2"/>
<evidence type="ECO:0000313" key="3">
    <source>
        <dbReference type="Proteomes" id="UP000434052"/>
    </source>
</evidence>
<dbReference type="InterPro" id="IPR057326">
    <property type="entry name" value="KR_dom"/>
</dbReference>
<dbReference type="Proteomes" id="UP000434052">
    <property type="component" value="Unassembled WGS sequence"/>
</dbReference>
<gene>
    <name evidence="2" type="ORF">DQK91_00395</name>
</gene>
<accession>A0A6P1ZPH2</accession>
<dbReference type="EMBL" id="QMIF01000001">
    <property type="protein sequence ID" value="TVM36418.1"/>
    <property type="molecule type" value="Genomic_DNA"/>
</dbReference>
<proteinExistence type="predicted"/>
<name>A0A6P1ZPH2_9BACT</name>
<dbReference type="InterPro" id="IPR002347">
    <property type="entry name" value="SDR_fam"/>
</dbReference>
<dbReference type="PANTHER" id="PTHR43975">
    <property type="entry name" value="ZGC:101858"/>
    <property type="match status" value="1"/>
</dbReference>
<reference evidence="2 3" key="1">
    <citation type="submission" date="2018-06" db="EMBL/GenBank/DDBJ databases">
        <title>Complete genome of Desulfovibrio marinus P48SEP.</title>
        <authorList>
            <person name="Crispim J.S."/>
            <person name="Vidigal P.M.P."/>
            <person name="Silva L.C.F."/>
            <person name="Araujo L.C."/>
            <person name="Laguardia C.N."/>
            <person name="Dias R.S."/>
            <person name="Sousa M.P."/>
            <person name="Paula S.O."/>
            <person name="Silva C."/>
        </authorList>
    </citation>
    <scope>NUCLEOTIDE SEQUENCE [LARGE SCALE GENOMIC DNA]</scope>
    <source>
        <strain evidence="2 3">P48SEP</strain>
    </source>
</reference>
<dbReference type="SMART" id="SM00822">
    <property type="entry name" value="PKS_KR"/>
    <property type="match status" value="1"/>
</dbReference>
<dbReference type="InterPro" id="IPR036291">
    <property type="entry name" value="NAD(P)-bd_dom_sf"/>
</dbReference>
<dbReference type="PANTHER" id="PTHR43975:SF2">
    <property type="entry name" value="EG:BACR7A4.14 PROTEIN-RELATED"/>
    <property type="match status" value="1"/>
</dbReference>
<dbReference type="OrthoDB" id="335726at2"/>
<evidence type="ECO:0000259" key="1">
    <source>
        <dbReference type="SMART" id="SM00822"/>
    </source>
</evidence>
<protein>
    <submittedName>
        <fullName evidence="2">Dehydrogenase</fullName>
    </submittedName>
</protein>
<dbReference type="Gene3D" id="3.40.50.720">
    <property type="entry name" value="NAD(P)-binding Rossmann-like Domain"/>
    <property type="match status" value="1"/>
</dbReference>
<sequence length="252" mass="26825">MSVPSNKTVILTGASRGIGRAVAHALSQRGVRLVLNARGEDRLRETAEGCTGADTRIVAGNAASASVAQKLVDEARDMGSFAGFIHAAGVLHPGPLLNEIEEHAFREVLDASLTAAYQLVRFAVPVLEGTAHYGAERGIAVFFGSGAAEIAQPGIAAYCIAKAAEEHLMRQLAAESDGVYTFAYRPGVVETRMQQQARSAEGGAADTLRKTFQSWKDEGRLIEPEESAQGLLKFIEQADRLHGRSIRIGEAV</sequence>
<dbReference type="Pfam" id="PF00106">
    <property type="entry name" value="adh_short"/>
    <property type="match status" value="1"/>
</dbReference>
<organism evidence="2 3">
    <name type="scientific">Oceanidesulfovibrio marinus</name>
    <dbReference type="NCBI Taxonomy" id="370038"/>
    <lineage>
        <taxon>Bacteria</taxon>
        <taxon>Pseudomonadati</taxon>
        <taxon>Thermodesulfobacteriota</taxon>
        <taxon>Desulfovibrionia</taxon>
        <taxon>Desulfovibrionales</taxon>
        <taxon>Desulfovibrionaceae</taxon>
        <taxon>Oceanidesulfovibrio</taxon>
    </lineage>
</organism>
<feature type="domain" description="Ketoreductase" evidence="1">
    <location>
        <begin position="7"/>
        <end position="192"/>
    </location>
</feature>